<sequence>MKEKIARWYAQGLWTAGMVRNAVKKGILSAQDYEEITGEKYADDK</sequence>
<name>A0A8S5UVC6_9CAUD</name>
<dbReference type="InterPro" id="IPR010022">
    <property type="entry name" value="XkdX"/>
</dbReference>
<protein>
    <recommendedName>
        <fullName evidence="2">XkdX family protein</fullName>
    </recommendedName>
</protein>
<accession>A0A8S5UVC6</accession>
<proteinExistence type="predicted"/>
<reference evidence="1" key="1">
    <citation type="journal article" date="2021" name="Proc. Natl. Acad. Sci. U.S.A.">
        <title>A Catalog of Tens of Thousands of Viruses from Human Metagenomes Reveals Hidden Associations with Chronic Diseases.</title>
        <authorList>
            <person name="Tisza M.J."/>
            <person name="Buck C.B."/>
        </authorList>
    </citation>
    <scope>NUCLEOTIDE SEQUENCE</scope>
    <source>
        <strain evidence="1">Ctwfx1</strain>
    </source>
</reference>
<organism evidence="1">
    <name type="scientific">Siphoviridae sp. ctwfx1</name>
    <dbReference type="NCBI Taxonomy" id="2825732"/>
    <lineage>
        <taxon>Viruses</taxon>
        <taxon>Duplodnaviria</taxon>
        <taxon>Heunggongvirae</taxon>
        <taxon>Uroviricota</taxon>
        <taxon>Caudoviricetes</taxon>
    </lineage>
</organism>
<evidence type="ECO:0008006" key="2">
    <source>
        <dbReference type="Google" id="ProtNLM"/>
    </source>
</evidence>
<dbReference type="Pfam" id="PF09693">
    <property type="entry name" value="Phage_XkdX"/>
    <property type="match status" value="1"/>
</dbReference>
<evidence type="ECO:0000313" key="1">
    <source>
        <dbReference type="EMBL" id="DAF98441.1"/>
    </source>
</evidence>
<dbReference type="EMBL" id="BK016147">
    <property type="protein sequence ID" value="DAF98441.1"/>
    <property type="molecule type" value="Genomic_DNA"/>
</dbReference>